<dbReference type="Proteomes" id="UP000230750">
    <property type="component" value="Unassembled WGS sequence"/>
</dbReference>
<keyword evidence="5 11" id="KW-0130">Cell adhesion</keyword>
<dbReference type="PROSITE" id="PS00242">
    <property type="entry name" value="INTEGRIN_ALPHA"/>
    <property type="match status" value="1"/>
</dbReference>
<dbReference type="Pfam" id="PF08441">
    <property type="entry name" value="Integrin_A_Ig_1"/>
    <property type="match status" value="1"/>
</dbReference>
<dbReference type="GO" id="GO:0008305">
    <property type="term" value="C:integrin complex"/>
    <property type="evidence" value="ECO:0007669"/>
    <property type="project" value="InterPro"/>
</dbReference>
<reference evidence="15 16" key="1">
    <citation type="journal article" date="2017" name="PLoS Biol.">
        <title>The sea cucumber genome provides insights into morphological evolution and visceral regeneration.</title>
        <authorList>
            <person name="Zhang X."/>
            <person name="Sun L."/>
            <person name="Yuan J."/>
            <person name="Sun Y."/>
            <person name="Gao Y."/>
            <person name="Zhang L."/>
            <person name="Li S."/>
            <person name="Dai H."/>
            <person name="Hamel J.F."/>
            <person name="Liu C."/>
            <person name="Yu Y."/>
            <person name="Liu S."/>
            <person name="Lin W."/>
            <person name="Guo K."/>
            <person name="Jin S."/>
            <person name="Xu P."/>
            <person name="Storey K.B."/>
            <person name="Huan P."/>
            <person name="Zhang T."/>
            <person name="Zhou Y."/>
            <person name="Zhang J."/>
            <person name="Lin C."/>
            <person name="Li X."/>
            <person name="Xing L."/>
            <person name="Huo D."/>
            <person name="Sun M."/>
            <person name="Wang L."/>
            <person name="Mercier A."/>
            <person name="Li F."/>
            <person name="Yang H."/>
            <person name="Xiang J."/>
        </authorList>
    </citation>
    <scope>NUCLEOTIDE SEQUENCE [LARGE SCALE GENOMIC DNA]</scope>
    <source>
        <strain evidence="15">Shaxun</strain>
        <tissue evidence="15">Muscle</tissue>
    </source>
</reference>
<keyword evidence="9" id="KW-0325">Glycoprotein</keyword>
<evidence type="ECO:0000313" key="16">
    <source>
        <dbReference type="Proteomes" id="UP000230750"/>
    </source>
</evidence>
<dbReference type="Pfam" id="PF01839">
    <property type="entry name" value="FG-GAP"/>
    <property type="match status" value="2"/>
</dbReference>
<sequence>MISYLCLKDWAILFIWLLVGAPHTHNDTYGIEREGGFYRCDINGVIYGGPCDQIKLDTEMGEPKNARGRQIGTKSNSFLGATVRSGGTDGPVLVCAPSHVWYINPAVGTNDDSTKREPVGRCYIAQNDFADITKYEPCYYPDDKSTWYENKLTHCQAGTGGDISMNHVLLGGPGSFYWQGQIFRREIDDVTSEQHTWEAPLSFDDSYRGYTVLLGDLNDDGILDNVVGIPRSPNMFGEVSVYDHNLKSIFNKSGHQLGEYFGNSLAVTDLNNDGLNDLIVGAPMYTHQEQRTTNYEIGRIYIFYQRVNGKGRITLSSKKTIIGHTGQGRFGFSITALGDIDKNGYNDLAVGAPYDMQGAVYIFSGGPRGIITAPLQIVRPSHLNSILDGFGFSLSGGRDVDGNTYPDLGVGCHSSSSAVILRSRPVVTVEAGITFDVESINLEKPNFNLSSNVVVPGFTITTCVRYIGAGTPDILPFAFDLQLDSVKRVSSRAFILQKGQSLSQFTWNTDLTKGVQDCVTYNAYIEKIIRDKLSPVVFKFSYDLSRDDINREAGDLLPILPEGSFVTEQLALLKNCSNARCLPDIRIDTIHDLQQVVVGKSEMLIVDVDFQNNGDEALRPGFMQAFRQVSPLFKSKVLAVLHFEINLEDKVNEYLELHFLGNSSNLDAVETLSDNINNISMPVNINYTLEFFGYSNPGQSVYTTNFTLLPNASREQDVGEEIIHFYIFQNSGPSDVGALKLTLQWPMYTDERDYLLYLTSVTPSVGQCDVPDGELNPKNLKLIDDDELNQNNTLEKIIENHRASRELDEDDPMNDDQPTPQPLVTIDCRTGQCVEITCRFEKLGGNDQPIVLSIRSRLWLQTLTKVLENNIPPSDWIISSTATMKVTKSVYTIGNTLPAPFTATAMTKALPESSISYVKDPFPIWAYLLAALLGFIVLSCLILTAWKLGFFKRKRIGEEEDLFTK</sequence>
<dbReference type="PRINTS" id="PR01185">
    <property type="entry name" value="INTEGRINA"/>
</dbReference>
<evidence type="ECO:0000256" key="2">
    <source>
        <dbReference type="ARBA" id="ARBA00008054"/>
    </source>
</evidence>
<comment type="subcellular location">
    <subcellularLocation>
        <location evidence="1 11">Membrane</location>
        <topology evidence="1 11">Single-pass type I membrane protein</topology>
    </subcellularLocation>
</comment>
<evidence type="ECO:0000256" key="1">
    <source>
        <dbReference type="ARBA" id="ARBA00004479"/>
    </source>
</evidence>
<evidence type="ECO:0000256" key="9">
    <source>
        <dbReference type="ARBA" id="ARBA00023180"/>
    </source>
</evidence>
<feature type="repeat" description="FG-GAP" evidence="10">
    <location>
        <begin position="316"/>
        <end position="372"/>
    </location>
</feature>
<dbReference type="Gene3D" id="2.130.10.130">
    <property type="entry name" value="Integrin alpha, N-terminal"/>
    <property type="match status" value="1"/>
</dbReference>
<accession>A0A2G8L0V3</accession>
<evidence type="ECO:0000259" key="14">
    <source>
        <dbReference type="Pfam" id="PF20806"/>
    </source>
</evidence>
<protein>
    <submittedName>
        <fullName evidence="15">Putative alphaP integrin isoform X1</fullName>
    </submittedName>
</protein>
<dbReference type="SUPFAM" id="SSF69318">
    <property type="entry name" value="Integrin alpha N-terminal domain"/>
    <property type="match status" value="1"/>
</dbReference>
<keyword evidence="4" id="KW-0677">Repeat</keyword>
<dbReference type="AlphaFoldDB" id="A0A2G8L0V3"/>
<evidence type="ECO:0000256" key="8">
    <source>
        <dbReference type="ARBA" id="ARBA00023170"/>
    </source>
</evidence>
<name>A0A2G8L0V3_STIJA</name>
<dbReference type="EMBL" id="MRZV01000271">
    <property type="protein sequence ID" value="PIK53871.1"/>
    <property type="molecule type" value="Genomic_DNA"/>
</dbReference>
<organism evidence="15 16">
    <name type="scientific">Stichopus japonicus</name>
    <name type="common">Sea cucumber</name>
    <dbReference type="NCBI Taxonomy" id="307972"/>
    <lineage>
        <taxon>Eukaryota</taxon>
        <taxon>Metazoa</taxon>
        <taxon>Echinodermata</taxon>
        <taxon>Eleutherozoa</taxon>
        <taxon>Echinozoa</taxon>
        <taxon>Holothuroidea</taxon>
        <taxon>Aspidochirotacea</taxon>
        <taxon>Aspidochirotida</taxon>
        <taxon>Stichopodidae</taxon>
        <taxon>Apostichopus</taxon>
    </lineage>
</organism>
<dbReference type="PROSITE" id="PS51470">
    <property type="entry name" value="FG_GAP"/>
    <property type="match status" value="3"/>
</dbReference>
<dbReference type="PANTHER" id="PTHR23220:SF133">
    <property type="entry name" value="INTEGRIN ALPHA-PS2"/>
    <property type="match status" value="1"/>
</dbReference>
<dbReference type="InterPro" id="IPR028994">
    <property type="entry name" value="Integrin_alpha_N"/>
</dbReference>
<dbReference type="SMART" id="SM00191">
    <property type="entry name" value="Int_alpha"/>
    <property type="match status" value="4"/>
</dbReference>
<dbReference type="InterPro" id="IPR000413">
    <property type="entry name" value="Integrin_alpha"/>
</dbReference>
<dbReference type="Pfam" id="PF20806">
    <property type="entry name" value="Integrin_A_Ig_3"/>
    <property type="match status" value="1"/>
</dbReference>
<dbReference type="STRING" id="307972.A0A2G8L0V3"/>
<evidence type="ECO:0000313" key="15">
    <source>
        <dbReference type="EMBL" id="PIK53871.1"/>
    </source>
</evidence>
<comment type="similarity">
    <text evidence="2 11">Belongs to the integrin alpha chain family.</text>
</comment>
<dbReference type="OrthoDB" id="5317514at2759"/>
<evidence type="ECO:0000256" key="12">
    <source>
        <dbReference type="SAM" id="MobiDB-lite"/>
    </source>
</evidence>
<keyword evidence="11" id="KW-0812">Transmembrane</keyword>
<keyword evidence="11" id="KW-1133">Transmembrane helix</keyword>
<proteinExistence type="inferred from homology"/>
<dbReference type="InterPro" id="IPR032695">
    <property type="entry name" value="Integrin_dom_sf"/>
</dbReference>
<feature type="region of interest" description="Disordered" evidence="12">
    <location>
        <begin position="803"/>
        <end position="823"/>
    </location>
</feature>
<evidence type="ECO:0000256" key="7">
    <source>
        <dbReference type="ARBA" id="ARBA00023136"/>
    </source>
</evidence>
<keyword evidence="6 11" id="KW-0401">Integrin</keyword>
<keyword evidence="7 11" id="KW-0472">Membrane</keyword>
<dbReference type="GO" id="GO:0098609">
    <property type="term" value="P:cell-cell adhesion"/>
    <property type="evidence" value="ECO:0007669"/>
    <property type="project" value="TreeGrafter"/>
</dbReference>
<dbReference type="PANTHER" id="PTHR23220">
    <property type="entry name" value="INTEGRIN ALPHA"/>
    <property type="match status" value="1"/>
</dbReference>
<keyword evidence="16" id="KW-1185">Reference proteome</keyword>
<evidence type="ECO:0000259" key="13">
    <source>
        <dbReference type="Pfam" id="PF08441"/>
    </source>
</evidence>
<dbReference type="Gene3D" id="1.20.5.930">
    <property type="entry name" value="Bicelle-embedded integrin alpha(iib) transmembrane segment"/>
    <property type="match status" value="1"/>
</dbReference>
<evidence type="ECO:0000256" key="6">
    <source>
        <dbReference type="ARBA" id="ARBA00023037"/>
    </source>
</evidence>
<dbReference type="InterPro" id="IPR018184">
    <property type="entry name" value="Integrin_alpha_C_CS"/>
</dbReference>
<feature type="domain" description="Integrin alpha third immunoglobulin-like" evidence="14">
    <location>
        <begin position="689"/>
        <end position="896"/>
    </location>
</feature>
<evidence type="ECO:0000256" key="5">
    <source>
        <dbReference type="ARBA" id="ARBA00022889"/>
    </source>
</evidence>
<feature type="signal peptide" evidence="11">
    <location>
        <begin position="1"/>
        <end position="26"/>
    </location>
</feature>
<comment type="caution">
    <text evidence="15">The sequence shown here is derived from an EMBL/GenBank/DDBJ whole genome shotgun (WGS) entry which is preliminary data.</text>
</comment>
<dbReference type="InterPro" id="IPR013649">
    <property type="entry name" value="Integrin_alpha_Ig-like_1"/>
</dbReference>
<dbReference type="InterPro" id="IPR013517">
    <property type="entry name" value="FG-GAP"/>
</dbReference>
<gene>
    <name evidence="15" type="ORF">BSL78_09256</name>
</gene>
<dbReference type="GO" id="GO:0007229">
    <property type="term" value="P:integrin-mediated signaling pathway"/>
    <property type="evidence" value="ECO:0007669"/>
    <property type="project" value="UniProtKB-KW"/>
</dbReference>
<feature type="transmembrane region" description="Helical" evidence="11">
    <location>
        <begin position="924"/>
        <end position="946"/>
    </location>
</feature>
<dbReference type="InterPro" id="IPR048286">
    <property type="entry name" value="Integrin_alpha_Ig-like_3"/>
</dbReference>
<keyword evidence="3 11" id="KW-0732">Signal</keyword>
<dbReference type="InterPro" id="IPR013519">
    <property type="entry name" value="Int_alpha_beta-p"/>
</dbReference>
<dbReference type="Gene3D" id="2.60.40.1460">
    <property type="entry name" value="Integrin domains. Chain A, domain 2"/>
    <property type="match status" value="1"/>
</dbReference>
<evidence type="ECO:0000256" key="10">
    <source>
        <dbReference type="PROSITE-ProRule" id="PRU00803"/>
    </source>
</evidence>
<evidence type="ECO:0000256" key="4">
    <source>
        <dbReference type="ARBA" id="ARBA00022737"/>
    </source>
</evidence>
<feature type="repeat" description="FG-GAP" evidence="10">
    <location>
        <begin position="376"/>
        <end position="438"/>
    </location>
</feature>
<dbReference type="GO" id="GO:0007160">
    <property type="term" value="P:cell-matrix adhesion"/>
    <property type="evidence" value="ECO:0007669"/>
    <property type="project" value="TreeGrafter"/>
</dbReference>
<dbReference type="GO" id="GO:0033627">
    <property type="term" value="P:cell adhesion mediated by integrin"/>
    <property type="evidence" value="ECO:0007669"/>
    <property type="project" value="TreeGrafter"/>
</dbReference>
<dbReference type="GO" id="GO:0009897">
    <property type="term" value="C:external side of plasma membrane"/>
    <property type="evidence" value="ECO:0007669"/>
    <property type="project" value="TreeGrafter"/>
</dbReference>
<dbReference type="GO" id="GO:0005178">
    <property type="term" value="F:integrin binding"/>
    <property type="evidence" value="ECO:0007669"/>
    <property type="project" value="TreeGrafter"/>
</dbReference>
<feature type="chain" id="PRO_5013431651" evidence="11">
    <location>
        <begin position="27"/>
        <end position="965"/>
    </location>
</feature>
<dbReference type="SUPFAM" id="SSF69179">
    <property type="entry name" value="Integrin domains"/>
    <property type="match status" value="2"/>
</dbReference>
<keyword evidence="8 11" id="KW-0675">Receptor</keyword>
<evidence type="ECO:0000256" key="3">
    <source>
        <dbReference type="ARBA" id="ARBA00022729"/>
    </source>
</evidence>
<dbReference type="Gene3D" id="2.60.40.1530">
    <property type="entry name" value="ntegrin, alpha v. Chain A, domain 4"/>
    <property type="match status" value="1"/>
</dbReference>
<feature type="repeat" description="FG-GAP" evidence="10">
    <location>
        <begin position="247"/>
        <end position="312"/>
    </location>
</feature>
<feature type="domain" description="Integrin alpha first immunoglubulin-like" evidence="13">
    <location>
        <begin position="423"/>
        <end position="573"/>
    </location>
</feature>
<evidence type="ECO:0000256" key="11">
    <source>
        <dbReference type="RuleBase" id="RU003762"/>
    </source>
</evidence>